<organism evidence="1 2">
    <name type="scientific">Rosa chinensis</name>
    <name type="common">China rose</name>
    <dbReference type="NCBI Taxonomy" id="74649"/>
    <lineage>
        <taxon>Eukaryota</taxon>
        <taxon>Viridiplantae</taxon>
        <taxon>Streptophyta</taxon>
        <taxon>Embryophyta</taxon>
        <taxon>Tracheophyta</taxon>
        <taxon>Spermatophyta</taxon>
        <taxon>Magnoliopsida</taxon>
        <taxon>eudicotyledons</taxon>
        <taxon>Gunneridae</taxon>
        <taxon>Pentapetalae</taxon>
        <taxon>rosids</taxon>
        <taxon>fabids</taxon>
        <taxon>Rosales</taxon>
        <taxon>Rosaceae</taxon>
        <taxon>Rosoideae</taxon>
        <taxon>Rosoideae incertae sedis</taxon>
        <taxon>Rosa</taxon>
    </lineage>
</organism>
<comment type="caution">
    <text evidence="1">The sequence shown here is derived from an EMBL/GenBank/DDBJ whole genome shotgun (WGS) entry which is preliminary data.</text>
</comment>
<dbReference type="AlphaFoldDB" id="A0A2P6Q3P9"/>
<reference evidence="1 2" key="1">
    <citation type="journal article" date="2018" name="Nat. Genet.">
        <title>The Rosa genome provides new insights in the design of modern roses.</title>
        <authorList>
            <person name="Bendahmane M."/>
        </authorList>
    </citation>
    <scope>NUCLEOTIDE SEQUENCE [LARGE SCALE GENOMIC DNA]</scope>
    <source>
        <strain evidence="2">cv. Old Blush</strain>
    </source>
</reference>
<proteinExistence type="predicted"/>
<dbReference type="Proteomes" id="UP000238479">
    <property type="component" value="Chromosome 5"/>
</dbReference>
<evidence type="ECO:0000313" key="1">
    <source>
        <dbReference type="EMBL" id="PRQ28805.1"/>
    </source>
</evidence>
<name>A0A2P6Q3P9_ROSCH</name>
<dbReference type="Gramene" id="PRQ28805">
    <property type="protein sequence ID" value="PRQ28805"/>
    <property type="gene ID" value="RchiOBHm_Chr5g0006951"/>
</dbReference>
<protein>
    <submittedName>
        <fullName evidence="1">Uncharacterized protein</fullName>
    </submittedName>
</protein>
<sequence length="59" mass="6711">MAWSNNAVFALQGSAFAFVILANAVFCTHMGRIVLKDWVDMNERDLKGALDIRKLRKRT</sequence>
<dbReference type="EMBL" id="PDCK01000043">
    <property type="protein sequence ID" value="PRQ28805.1"/>
    <property type="molecule type" value="Genomic_DNA"/>
</dbReference>
<keyword evidence="2" id="KW-1185">Reference proteome</keyword>
<gene>
    <name evidence="1" type="ORF">RchiOBHm_Chr5g0006951</name>
</gene>
<evidence type="ECO:0000313" key="2">
    <source>
        <dbReference type="Proteomes" id="UP000238479"/>
    </source>
</evidence>
<accession>A0A2P6Q3P9</accession>